<comment type="caution">
    <text evidence="1">The sequence shown here is derived from an EMBL/GenBank/DDBJ whole genome shotgun (WGS) entry which is preliminary data.</text>
</comment>
<gene>
    <name evidence="1" type="ORF">F2P81_023001</name>
</gene>
<evidence type="ECO:0000313" key="2">
    <source>
        <dbReference type="Proteomes" id="UP000438429"/>
    </source>
</evidence>
<reference evidence="1 2" key="1">
    <citation type="submission" date="2019-06" db="EMBL/GenBank/DDBJ databases">
        <title>Draft genomes of female and male turbot (Scophthalmus maximus).</title>
        <authorList>
            <person name="Xu H."/>
            <person name="Xu X.-W."/>
            <person name="Shao C."/>
            <person name="Chen S."/>
        </authorList>
    </citation>
    <scope>NUCLEOTIDE SEQUENCE [LARGE SCALE GENOMIC DNA]</scope>
    <source>
        <strain evidence="1">Ysfricsl-2016a</strain>
        <tissue evidence="1">Blood</tissue>
    </source>
</reference>
<dbReference type="AlphaFoldDB" id="A0A6A4RV89"/>
<name>A0A6A4RV89_SCOMX</name>
<dbReference type="EMBL" id="VEVO01000021">
    <property type="protein sequence ID" value="KAF0024199.1"/>
    <property type="molecule type" value="Genomic_DNA"/>
</dbReference>
<evidence type="ECO:0000313" key="1">
    <source>
        <dbReference type="EMBL" id="KAF0024199.1"/>
    </source>
</evidence>
<dbReference type="Proteomes" id="UP000438429">
    <property type="component" value="Unassembled WGS sequence"/>
</dbReference>
<protein>
    <submittedName>
        <fullName evidence="1">Uncharacterized protein</fullName>
    </submittedName>
</protein>
<accession>A0A6A4RV89</accession>
<organism evidence="1 2">
    <name type="scientific">Scophthalmus maximus</name>
    <name type="common">Turbot</name>
    <name type="synonym">Psetta maxima</name>
    <dbReference type="NCBI Taxonomy" id="52904"/>
    <lineage>
        <taxon>Eukaryota</taxon>
        <taxon>Metazoa</taxon>
        <taxon>Chordata</taxon>
        <taxon>Craniata</taxon>
        <taxon>Vertebrata</taxon>
        <taxon>Euteleostomi</taxon>
        <taxon>Actinopterygii</taxon>
        <taxon>Neopterygii</taxon>
        <taxon>Teleostei</taxon>
        <taxon>Neoteleostei</taxon>
        <taxon>Acanthomorphata</taxon>
        <taxon>Carangaria</taxon>
        <taxon>Pleuronectiformes</taxon>
        <taxon>Pleuronectoidei</taxon>
        <taxon>Scophthalmidae</taxon>
        <taxon>Scophthalmus</taxon>
    </lineage>
</organism>
<proteinExistence type="predicted"/>
<sequence length="202" mass="22578">MPLGPRQARGNAQTQQTQEEVCLTSSSLFFPLRSSDLCSINGRKNNNYNLTRVTERCGGFSRMLIPARGQRVRVVLICSHALAAGTDAKYSVLNIARMISSVMILPLEEQLLQPEREDEDYLDQGAFVKTYFIGVESPKTPNDAGERDRRCVRGPTVLELSPGPDIPPQYDVYYSFITSRPVGKPGRAGFHVGFRKHVVIYQ</sequence>